<keyword evidence="2" id="KW-1185">Reference proteome</keyword>
<name>A0ABS4RE71_9BACI</name>
<dbReference type="InterPro" id="IPR038369">
    <property type="entry name" value="SpoVAD_sf"/>
</dbReference>
<dbReference type="RefSeq" id="WP_066392882.1">
    <property type="nucleotide sequence ID" value="NZ_JAGIKZ010000007.1"/>
</dbReference>
<evidence type="ECO:0000313" key="1">
    <source>
        <dbReference type="EMBL" id="MBP2241201.1"/>
    </source>
</evidence>
<dbReference type="InterPro" id="IPR010894">
    <property type="entry name" value="SpoVAD"/>
</dbReference>
<dbReference type="NCBIfam" id="TIGR02845">
    <property type="entry name" value="spore_V_AD"/>
    <property type="match status" value="1"/>
</dbReference>
<comment type="caution">
    <text evidence="1">The sequence shown here is derived from an EMBL/GenBank/DDBJ whole genome shotgun (WGS) entry which is preliminary data.</text>
</comment>
<dbReference type="Gene3D" id="3.40.47.40">
    <property type="entry name" value="Stage V sporulation protein AD"/>
    <property type="match status" value="1"/>
</dbReference>
<gene>
    <name evidence="1" type="ORF">J2Z40_001763</name>
</gene>
<dbReference type="NCBIfam" id="NF009069">
    <property type="entry name" value="PRK12404.1"/>
    <property type="match status" value="1"/>
</dbReference>
<dbReference type="Pfam" id="PF07451">
    <property type="entry name" value="SpoVAD"/>
    <property type="match status" value="1"/>
</dbReference>
<accession>A0ABS4RE71</accession>
<organism evidence="1 2">
    <name type="scientific">Cytobacillus eiseniae</name>
    <dbReference type="NCBI Taxonomy" id="762947"/>
    <lineage>
        <taxon>Bacteria</taxon>
        <taxon>Bacillati</taxon>
        <taxon>Bacillota</taxon>
        <taxon>Bacilli</taxon>
        <taxon>Bacillales</taxon>
        <taxon>Bacillaceae</taxon>
        <taxon>Cytobacillus</taxon>
    </lineage>
</organism>
<dbReference type="SUPFAM" id="SSF53901">
    <property type="entry name" value="Thiolase-like"/>
    <property type="match status" value="1"/>
</dbReference>
<dbReference type="NCBIfam" id="NF006160">
    <property type="entry name" value="PRK08304.1"/>
    <property type="match status" value="1"/>
</dbReference>
<dbReference type="PIRSF" id="PIRSF011570">
    <property type="entry name" value="SpoVAD"/>
    <property type="match status" value="1"/>
</dbReference>
<dbReference type="InterPro" id="IPR016039">
    <property type="entry name" value="Thiolase-like"/>
</dbReference>
<reference evidence="1 2" key="1">
    <citation type="submission" date="2021-03" db="EMBL/GenBank/DDBJ databases">
        <title>Genomic Encyclopedia of Type Strains, Phase IV (KMG-IV): sequencing the most valuable type-strain genomes for metagenomic binning, comparative biology and taxonomic classification.</title>
        <authorList>
            <person name="Goeker M."/>
        </authorList>
    </citation>
    <scope>NUCLEOTIDE SEQUENCE [LARGE SCALE GENOMIC DNA]</scope>
    <source>
        <strain evidence="1 2">DSM 26675</strain>
    </source>
</reference>
<proteinExistence type="predicted"/>
<evidence type="ECO:0000313" key="2">
    <source>
        <dbReference type="Proteomes" id="UP001519293"/>
    </source>
</evidence>
<dbReference type="EMBL" id="JAGIKZ010000007">
    <property type="protein sequence ID" value="MBP2241201.1"/>
    <property type="molecule type" value="Genomic_DNA"/>
</dbReference>
<dbReference type="Proteomes" id="UP001519293">
    <property type="component" value="Unassembled WGS sequence"/>
</dbReference>
<sequence length="338" mass="36245">MLKGKQSWVFPNRPVITATGVSGGPFEANGKLAADFDILHDDLWMGQDSYEKAHRVLMEEATQAVLHKTNLLEEDIHFFIAGDLVNQITPTSMSARTNQIPYFGIFGACSTSMEGLALASFMINYQGANHILTGAASHNAAIEKQFRYPTEYGGQKPPTAQWTITGAGVAILSKNEGHSNLPVTTSATIGKVVDMGLTDPFNMGGAMAPAAADTIIAHFKDLQIDPSYYDLIVTGDLGEIGQSSAYELLTNAGLKIDQEKFQDCGLLIYKEDQPVNAGGSGAGCSATVLYGHLLNQMKLGKYKKILVVATGALLSPLTFQQNETIPCIAHAVSIEMNN</sequence>
<protein>
    <submittedName>
        <fullName evidence="1">Stage V sporulation protein AD</fullName>
    </submittedName>
</protein>